<dbReference type="AlphaFoldDB" id="A0A238XSU7"/>
<dbReference type="Gene3D" id="1.10.1130.10">
    <property type="entry name" value="Flavocytochrome C3, Chain A"/>
    <property type="match status" value="1"/>
</dbReference>
<proteinExistence type="predicted"/>
<dbReference type="RefSeq" id="WP_089378363.1">
    <property type="nucleotide sequence ID" value="NZ_FZNX01000003.1"/>
</dbReference>
<accession>A0A238XSU7</accession>
<evidence type="ECO:0000259" key="2">
    <source>
        <dbReference type="Pfam" id="PF22113"/>
    </source>
</evidence>
<name>A0A238XSU7_9FLAO</name>
<evidence type="ECO:0000256" key="1">
    <source>
        <dbReference type="SAM" id="SignalP"/>
    </source>
</evidence>
<dbReference type="SUPFAM" id="SSF48695">
    <property type="entry name" value="Multiheme cytochromes"/>
    <property type="match status" value="1"/>
</dbReference>
<keyword evidence="4" id="KW-1185">Reference proteome</keyword>
<feature type="signal peptide" evidence="1">
    <location>
        <begin position="1"/>
        <end position="20"/>
    </location>
</feature>
<dbReference type="EMBL" id="FZNX01000003">
    <property type="protein sequence ID" value="SNR61782.1"/>
    <property type="molecule type" value="Genomic_DNA"/>
</dbReference>
<reference evidence="4" key="1">
    <citation type="submission" date="2017-06" db="EMBL/GenBank/DDBJ databases">
        <authorList>
            <person name="Varghese N."/>
            <person name="Submissions S."/>
        </authorList>
    </citation>
    <scope>NUCLEOTIDE SEQUENCE [LARGE SCALE GENOMIC DNA]</scope>
    <source>
        <strain evidence="4">DSM 27993</strain>
    </source>
</reference>
<dbReference type="InterPro" id="IPR036280">
    <property type="entry name" value="Multihaem_cyt_sf"/>
</dbReference>
<organism evidence="3 4">
    <name type="scientific">Lutibacter flavus</name>
    <dbReference type="NCBI Taxonomy" id="691689"/>
    <lineage>
        <taxon>Bacteria</taxon>
        <taxon>Pseudomonadati</taxon>
        <taxon>Bacteroidota</taxon>
        <taxon>Flavobacteriia</taxon>
        <taxon>Flavobacteriales</taxon>
        <taxon>Flavobacteriaceae</taxon>
        <taxon>Lutibacter</taxon>
    </lineage>
</organism>
<dbReference type="InterPro" id="IPR054337">
    <property type="entry name" value="Mtrc-MtrF-like_dom_II/IV"/>
</dbReference>
<gene>
    <name evidence="3" type="ORF">SAMN04488111_2071</name>
</gene>
<dbReference type="Pfam" id="PF22113">
    <property type="entry name" value="Mtrc-MtrF_II-IV_dom"/>
    <property type="match status" value="1"/>
</dbReference>
<feature type="chain" id="PRO_5013167393" description="Outer membrane cytochrome MtrC/MtrF-like domain-containing protein" evidence="1">
    <location>
        <begin position="21"/>
        <end position="373"/>
    </location>
</feature>
<protein>
    <recommendedName>
        <fullName evidence="2">Outer membrane cytochrome MtrC/MtrF-like domain-containing protein</fullName>
    </recommendedName>
</protein>
<dbReference type="Proteomes" id="UP000198412">
    <property type="component" value="Unassembled WGS sequence"/>
</dbReference>
<evidence type="ECO:0000313" key="3">
    <source>
        <dbReference type="EMBL" id="SNR61782.1"/>
    </source>
</evidence>
<keyword evidence="1" id="KW-0732">Signal</keyword>
<feature type="domain" description="Outer membrane cytochrome MtrC/MtrF-like" evidence="2">
    <location>
        <begin position="57"/>
        <end position="203"/>
    </location>
</feature>
<dbReference type="OrthoDB" id="9777268at2"/>
<evidence type="ECO:0000313" key="4">
    <source>
        <dbReference type="Proteomes" id="UP000198412"/>
    </source>
</evidence>
<sequence length="373" mass="39100">MKNLKLIGFLMIIASSLMFIQCTSDPIAGPQGLAGADGIDGINGVDGTNGVDGMDSTASCVACHSESHRGPVEASYKLSLHAMDPLHTDRGTGDLINTSDYTNRGSCAQCHTSEGYIDYVSGFPVAPGGGYPDDLSYDYGKQTISCNTCHSSHSSFDFDNDGQDFALRNVAPVTLVYDDVTIIDFEGTSNNCTTCHQPRNSYAVPAGIDDYAITSSRFGPHHGPQSTLLEGILGANIAGSEAYPGSGADGDNSHRTGLGDVASNCVSCHMGTTTDENDGLHSMWPTTNACTACHTNGAPTEVSGYAVDFETLKGLLIAAGSLTESGSTVSGTYPIAVAQATWNWKTLEEDKSNGVHNPKYAKALLKNSIEALQ</sequence>